<feature type="transmembrane region" description="Helical" evidence="2">
    <location>
        <begin position="346"/>
        <end position="366"/>
    </location>
</feature>
<reference evidence="3 4" key="1">
    <citation type="submission" date="2015-12" db="EMBL/GenBank/DDBJ databases">
        <title>Draft genome sequence of Moniliophthora roreri, the causal agent of frosty pod rot of cacao.</title>
        <authorList>
            <person name="Aime M.C."/>
            <person name="Diaz-Valderrama J.R."/>
            <person name="Kijpornyongpan T."/>
            <person name="Phillips-Mora W."/>
        </authorList>
    </citation>
    <scope>NUCLEOTIDE SEQUENCE [LARGE SCALE GENOMIC DNA]</scope>
    <source>
        <strain evidence="3 4">MCA 2952</strain>
    </source>
</reference>
<dbReference type="EMBL" id="LATX01001806">
    <property type="protein sequence ID" value="KTB37869.1"/>
    <property type="molecule type" value="Genomic_DNA"/>
</dbReference>
<evidence type="ECO:0000256" key="2">
    <source>
        <dbReference type="SAM" id="Phobius"/>
    </source>
</evidence>
<feature type="compositionally biased region" description="Low complexity" evidence="1">
    <location>
        <begin position="102"/>
        <end position="111"/>
    </location>
</feature>
<evidence type="ECO:0000313" key="3">
    <source>
        <dbReference type="EMBL" id="KTB37869.1"/>
    </source>
</evidence>
<proteinExistence type="predicted"/>
<keyword evidence="2" id="KW-0472">Membrane</keyword>
<dbReference type="PANTHER" id="PTHR38848:SF3">
    <property type="entry name" value="G-PROTEIN COUPLED RECEPTORS FAMILY 3 PROFILE DOMAIN-CONTAINING PROTEIN"/>
    <property type="match status" value="1"/>
</dbReference>
<gene>
    <name evidence="3" type="ORF">WG66_9546</name>
</gene>
<accession>A0A0W0FNK4</accession>
<feature type="region of interest" description="Disordered" evidence="1">
    <location>
        <begin position="87"/>
        <end position="121"/>
    </location>
</feature>
<feature type="transmembrane region" description="Helical" evidence="2">
    <location>
        <begin position="304"/>
        <end position="325"/>
    </location>
</feature>
<feature type="transmembrane region" description="Helical" evidence="2">
    <location>
        <begin position="272"/>
        <end position="292"/>
    </location>
</feature>
<organism evidence="3 4">
    <name type="scientific">Moniliophthora roreri</name>
    <name type="common">Frosty pod rot fungus</name>
    <name type="synonym">Monilia roreri</name>
    <dbReference type="NCBI Taxonomy" id="221103"/>
    <lineage>
        <taxon>Eukaryota</taxon>
        <taxon>Fungi</taxon>
        <taxon>Dikarya</taxon>
        <taxon>Basidiomycota</taxon>
        <taxon>Agaricomycotina</taxon>
        <taxon>Agaricomycetes</taxon>
        <taxon>Agaricomycetidae</taxon>
        <taxon>Agaricales</taxon>
        <taxon>Marasmiineae</taxon>
        <taxon>Marasmiaceae</taxon>
        <taxon>Moniliophthora</taxon>
    </lineage>
</organism>
<protein>
    <submittedName>
        <fullName evidence="3">Uncharacterized protein</fullName>
    </submittedName>
</protein>
<keyword evidence="2" id="KW-1133">Transmembrane helix</keyword>
<evidence type="ECO:0000256" key="1">
    <source>
        <dbReference type="SAM" id="MobiDB-lite"/>
    </source>
</evidence>
<evidence type="ECO:0000313" key="4">
    <source>
        <dbReference type="Proteomes" id="UP000054988"/>
    </source>
</evidence>
<dbReference type="AlphaFoldDB" id="A0A0W0FNK4"/>
<feature type="transmembrane region" description="Helical" evidence="2">
    <location>
        <begin position="386"/>
        <end position="410"/>
    </location>
</feature>
<keyword evidence="2" id="KW-0812">Transmembrane</keyword>
<dbReference type="PANTHER" id="PTHR38848">
    <property type="entry name" value="G-PROTEIN COUPLED RECEPTORS FAMILY 3 PROFILE DOMAIN-CONTAINING PROTEIN"/>
    <property type="match status" value="1"/>
</dbReference>
<dbReference type="Proteomes" id="UP000054988">
    <property type="component" value="Unassembled WGS sequence"/>
</dbReference>
<dbReference type="eggNOG" id="ENOG502RY0X">
    <property type="taxonomic scope" value="Eukaryota"/>
</dbReference>
<feature type="transmembrane region" description="Helical" evidence="2">
    <location>
        <begin position="430"/>
        <end position="449"/>
    </location>
</feature>
<name>A0A0W0FNK4_MONRR</name>
<comment type="caution">
    <text evidence="3">The sequence shown here is derived from an EMBL/GenBank/DDBJ whole genome shotgun (WGS) entry which is preliminary data.</text>
</comment>
<sequence length="570" mass="63706">MPASNTRLAHAAFAHTKQIRLETIPEARLTAAIPRQIQSSSNIYAFLVLLSFFRERHNNEMFMGLILFISFLLQAVQRRPGSLDLNHIQPLQSSTPSPPVSQPASMLLTHPSTPPPPSMTTARDAKTLNLISSNPIPLRFEANKSAEDASASLNPYFNAMLLHRSPFGLENDRWTPSTCRHQARWELSQLPNDGDVEKLLSRIPALTTLQAPSLVLWPATNVEWDSSKVPPSSPPDNPHPCISILSYLIGKRTPSIHELHPAQWKHLTWGKVYVFLAIIVTWIFALLSGVLMTGVGTGDPDSCLTAILSCFILPGISKCLIYAFLVEKVYIVWSGGCYTSRLKTEVYKICIAMLLVYIVMSIYGFIRYHTSYITEDGACVFGYKGITIAVSLLETYNVLQSLFFALLFVWPLWRLRVTSPRLRAVAKKTLYGTLLRVAMTIMSTVAFLVLGGTELALVCVTFYVAEGTINALILHWMNSEPGTSIREYPSLPEINITADFKAENTLGLGTDYTVGDEFSQKQSDIEYEGDQTRRDHLDGKRICIVYPQKCHATLLNLVFLQHVCIDNGQW</sequence>